<keyword evidence="9" id="KW-1185">Reference proteome</keyword>
<evidence type="ECO:0000313" key="9">
    <source>
        <dbReference type="Proteomes" id="UP001597295"/>
    </source>
</evidence>
<proteinExistence type="inferred from homology"/>
<dbReference type="PANTHER" id="PTHR40043">
    <property type="entry name" value="UPF0719 INNER MEMBRANE PROTEIN YJFL"/>
    <property type="match status" value="1"/>
</dbReference>
<comment type="subcellular location">
    <subcellularLocation>
        <location evidence="1">Cell membrane</location>
        <topology evidence="1">Multi-pass membrane protein</topology>
    </subcellularLocation>
</comment>
<comment type="caution">
    <text evidence="8">The sequence shown here is derived from an EMBL/GenBank/DDBJ whole genome shotgun (WGS) entry which is preliminary data.</text>
</comment>
<dbReference type="InterPro" id="IPR007140">
    <property type="entry name" value="DUF350"/>
</dbReference>
<evidence type="ECO:0000256" key="2">
    <source>
        <dbReference type="ARBA" id="ARBA00005779"/>
    </source>
</evidence>
<feature type="transmembrane region" description="Helical" evidence="7">
    <location>
        <begin position="12"/>
        <end position="35"/>
    </location>
</feature>
<evidence type="ECO:0000256" key="5">
    <source>
        <dbReference type="ARBA" id="ARBA00022989"/>
    </source>
</evidence>
<dbReference type="Proteomes" id="UP001597295">
    <property type="component" value="Unassembled WGS sequence"/>
</dbReference>
<keyword evidence="6 7" id="KW-0472">Membrane</keyword>
<feature type="transmembrane region" description="Helical" evidence="7">
    <location>
        <begin position="79"/>
        <end position="101"/>
    </location>
</feature>
<feature type="transmembrane region" description="Helical" evidence="7">
    <location>
        <begin position="47"/>
        <end position="67"/>
    </location>
</feature>
<dbReference type="PANTHER" id="PTHR40043:SF1">
    <property type="entry name" value="UPF0719 INNER MEMBRANE PROTEIN YJFL"/>
    <property type="match status" value="1"/>
</dbReference>
<name>A0ABW5DSH7_9PROT</name>
<evidence type="ECO:0000313" key="8">
    <source>
        <dbReference type="EMBL" id="MFD2263349.1"/>
    </source>
</evidence>
<evidence type="ECO:0000256" key="7">
    <source>
        <dbReference type="SAM" id="Phobius"/>
    </source>
</evidence>
<protein>
    <submittedName>
        <fullName evidence="8">DUF350 domain-containing protein</fullName>
    </submittedName>
</protein>
<keyword evidence="5 7" id="KW-1133">Transmembrane helix</keyword>
<sequence length="136" mass="13737">MSAIEALTSGLPLLLLHLAAASILLVVGAIIHLWLTPFRERELVAEGNSAAATVMATTAVALAMPIAATLATSLSLVDILIWGAVGLIVQLLVFVAASLALPNLKARIEAGENAAAITLGGWQIAAALLNAAALLG</sequence>
<dbReference type="RefSeq" id="WP_379876348.1">
    <property type="nucleotide sequence ID" value="NZ_JBHUIP010000010.1"/>
</dbReference>
<organism evidence="8 9">
    <name type="scientific">Lacibacterium aquatile</name>
    <dbReference type="NCBI Taxonomy" id="1168082"/>
    <lineage>
        <taxon>Bacteria</taxon>
        <taxon>Pseudomonadati</taxon>
        <taxon>Pseudomonadota</taxon>
        <taxon>Alphaproteobacteria</taxon>
        <taxon>Rhodospirillales</taxon>
        <taxon>Rhodospirillaceae</taxon>
    </lineage>
</organism>
<reference evidence="9" key="1">
    <citation type="journal article" date="2019" name="Int. J. Syst. Evol. Microbiol.">
        <title>The Global Catalogue of Microorganisms (GCM) 10K type strain sequencing project: providing services to taxonomists for standard genome sequencing and annotation.</title>
        <authorList>
            <consortium name="The Broad Institute Genomics Platform"/>
            <consortium name="The Broad Institute Genome Sequencing Center for Infectious Disease"/>
            <person name="Wu L."/>
            <person name="Ma J."/>
        </authorList>
    </citation>
    <scope>NUCLEOTIDE SEQUENCE [LARGE SCALE GENOMIC DNA]</scope>
    <source>
        <strain evidence="9">CGMCC 1.19062</strain>
    </source>
</reference>
<dbReference type="EMBL" id="JBHUIP010000010">
    <property type="protein sequence ID" value="MFD2263349.1"/>
    <property type="molecule type" value="Genomic_DNA"/>
</dbReference>
<evidence type="ECO:0000256" key="6">
    <source>
        <dbReference type="ARBA" id="ARBA00023136"/>
    </source>
</evidence>
<evidence type="ECO:0000256" key="3">
    <source>
        <dbReference type="ARBA" id="ARBA00022475"/>
    </source>
</evidence>
<keyword evidence="3" id="KW-1003">Cell membrane</keyword>
<evidence type="ECO:0000256" key="1">
    <source>
        <dbReference type="ARBA" id="ARBA00004651"/>
    </source>
</evidence>
<feature type="transmembrane region" description="Helical" evidence="7">
    <location>
        <begin position="113"/>
        <end position="135"/>
    </location>
</feature>
<gene>
    <name evidence="8" type="ORF">ACFSM5_10660</name>
</gene>
<evidence type="ECO:0000256" key="4">
    <source>
        <dbReference type="ARBA" id="ARBA00022692"/>
    </source>
</evidence>
<dbReference type="Pfam" id="PF03994">
    <property type="entry name" value="DUF350"/>
    <property type="match status" value="1"/>
</dbReference>
<keyword evidence="4 7" id="KW-0812">Transmembrane</keyword>
<comment type="similarity">
    <text evidence="2">Belongs to the UPF0719 family.</text>
</comment>
<accession>A0ABW5DSH7</accession>